<organism evidence="3 4">
    <name type="scientific">Tetrahymena thermophila (strain SB210)</name>
    <dbReference type="NCBI Taxonomy" id="312017"/>
    <lineage>
        <taxon>Eukaryota</taxon>
        <taxon>Sar</taxon>
        <taxon>Alveolata</taxon>
        <taxon>Ciliophora</taxon>
        <taxon>Intramacronucleata</taxon>
        <taxon>Oligohymenophorea</taxon>
        <taxon>Hymenostomatida</taxon>
        <taxon>Tetrahymenina</taxon>
        <taxon>Tetrahymenidae</taxon>
        <taxon>Tetrahymena</taxon>
    </lineage>
</organism>
<proteinExistence type="predicted"/>
<evidence type="ECO:0000259" key="2">
    <source>
        <dbReference type="Pfam" id="PF00462"/>
    </source>
</evidence>
<protein>
    <submittedName>
        <fullName evidence="3">Monothiol glutaredoxin-S11 protein</fullName>
    </submittedName>
</protein>
<feature type="domain" description="Glutaredoxin" evidence="2">
    <location>
        <begin position="142"/>
        <end position="199"/>
    </location>
</feature>
<gene>
    <name evidence="3" type="ORF">TTHERM_00259350</name>
</gene>
<evidence type="ECO:0000313" key="4">
    <source>
        <dbReference type="Proteomes" id="UP000009168"/>
    </source>
</evidence>
<dbReference type="AlphaFoldDB" id="Q22UE7"/>
<reference evidence="4" key="1">
    <citation type="journal article" date="2006" name="PLoS Biol.">
        <title>Macronuclear genome sequence of the ciliate Tetrahymena thermophila, a model eukaryote.</title>
        <authorList>
            <person name="Eisen J.A."/>
            <person name="Coyne R.S."/>
            <person name="Wu M."/>
            <person name="Wu D."/>
            <person name="Thiagarajan M."/>
            <person name="Wortman J.R."/>
            <person name="Badger J.H."/>
            <person name="Ren Q."/>
            <person name="Amedeo P."/>
            <person name="Jones K.M."/>
            <person name="Tallon L.J."/>
            <person name="Delcher A.L."/>
            <person name="Salzberg S.L."/>
            <person name="Silva J.C."/>
            <person name="Haas B.J."/>
            <person name="Majoros W.H."/>
            <person name="Farzad M."/>
            <person name="Carlton J.M."/>
            <person name="Smith R.K. Jr."/>
            <person name="Garg J."/>
            <person name="Pearlman R.E."/>
            <person name="Karrer K.M."/>
            <person name="Sun L."/>
            <person name="Manning G."/>
            <person name="Elde N.C."/>
            <person name="Turkewitz A.P."/>
            <person name="Asai D.J."/>
            <person name="Wilkes D.E."/>
            <person name="Wang Y."/>
            <person name="Cai H."/>
            <person name="Collins K."/>
            <person name="Stewart B.A."/>
            <person name="Lee S.R."/>
            <person name="Wilamowska K."/>
            <person name="Weinberg Z."/>
            <person name="Ruzzo W.L."/>
            <person name="Wloga D."/>
            <person name="Gaertig J."/>
            <person name="Frankel J."/>
            <person name="Tsao C.-C."/>
            <person name="Gorovsky M.A."/>
            <person name="Keeling P.J."/>
            <person name="Waller R.F."/>
            <person name="Patron N.J."/>
            <person name="Cherry J.M."/>
            <person name="Stover N.A."/>
            <person name="Krieger C.J."/>
            <person name="del Toro C."/>
            <person name="Ryder H.F."/>
            <person name="Williamson S.C."/>
            <person name="Barbeau R.A."/>
            <person name="Hamilton E.P."/>
            <person name="Orias E."/>
        </authorList>
    </citation>
    <scope>NUCLEOTIDE SEQUENCE [LARGE SCALE GENOMIC DNA]</scope>
    <source>
        <strain evidence="4">SB210</strain>
    </source>
</reference>
<dbReference type="PANTHER" id="PTHR10293:SF73">
    <property type="entry name" value="GLUTAREDOXIN-3"/>
    <property type="match status" value="1"/>
</dbReference>
<feature type="domain" description="Thioredoxin" evidence="1">
    <location>
        <begin position="21"/>
        <end position="94"/>
    </location>
</feature>
<accession>Q22UE7</accession>
<dbReference type="InterPro" id="IPR036249">
    <property type="entry name" value="Thioredoxin-like_sf"/>
</dbReference>
<dbReference type="Pfam" id="PF00462">
    <property type="entry name" value="Glutaredoxin"/>
    <property type="match status" value="3"/>
</dbReference>
<dbReference type="RefSeq" id="XP_001008985.1">
    <property type="nucleotide sequence ID" value="XM_001008985.1"/>
</dbReference>
<dbReference type="CDD" id="cd02947">
    <property type="entry name" value="TRX_family"/>
    <property type="match status" value="1"/>
</dbReference>
<feature type="domain" description="Glutaredoxin" evidence="2">
    <location>
        <begin position="255"/>
        <end position="302"/>
    </location>
</feature>
<dbReference type="PROSITE" id="PS51354">
    <property type="entry name" value="GLUTAREDOXIN_2"/>
    <property type="match status" value="3"/>
</dbReference>
<dbReference type="GO" id="GO:0051537">
    <property type="term" value="F:2 iron, 2 sulfur cluster binding"/>
    <property type="evidence" value="ECO:0007669"/>
    <property type="project" value="UniProtKB-KW"/>
</dbReference>
<dbReference type="InterPro" id="IPR013766">
    <property type="entry name" value="Thioredoxin_domain"/>
</dbReference>
<sequence length="418" mass="47898">MFQISQQSELGDVCSGQNFGKMVVIAFYADWNEHSLNYIDQLESLIDISPFPDVVFAKCDAEKVPQVADKFQVTCIPTVIVTETRRQLIQKFENVAPALLIEELTTANEQFKINFEDERKKMYAKIDGLLSKPGIIAFITGTPNEPECGFTRQLVEVFQNLQVRFDYYNTEADMAMLQFIRHYSKWPTFPQVFFNGKLIGGLDVVREHIAKGTLEIPPESRISNPETRLENILNENKAILFLEGKPNEENHNQESKKAVELLQQTGIKFTTFDLTIDSHLKEYLQNKYSKQLPVFFANSNFVGNLTTLQELSAKGDLLQTVPGNLWVLNGEQKINYLLKRCEILVFINGIPKDTKTKESQQIIHLLESKQKRYDFYNVDADAEVEEALKKITGKETIPLIYEHQKLIGDLESAEKHFS</sequence>
<dbReference type="EMBL" id="GG662830">
    <property type="protein sequence ID" value="EAR88740.1"/>
    <property type="molecule type" value="Genomic_DNA"/>
</dbReference>
<dbReference type="SUPFAM" id="SSF52833">
    <property type="entry name" value="Thioredoxin-like"/>
    <property type="match status" value="4"/>
</dbReference>
<dbReference type="InParanoid" id="Q22UE7"/>
<dbReference type="PANTHER" id="PTHR10293">
    <property type="entry name" value="GLUTAREDOXIN FAMILY MEMBER"/>
    <property type="match status" value="1"/>
</dbReference>
<name>Q22UE7_TETTS</name>
<dbReference type="GeneID" id="7823875"/>
<keyword evidence="4" id="KW-1185">Reference proteome</keyword>
<dbReference type="OrthoDB" id="415696at2759"/>
<dbReference type="Gene3D" id="3.40.30.10">
    <property type="entry name" value="Glutaredoxin"/>
    <property type="match status" value="4"/>
</dbReference>
<dbReference type="InterPro" id="IPR004480">
    <property type="entry name" value="Monothiol_GRX-rel"/>
</dbReference>
<dbReference type="KEGG" id="tet:TTHERM_00259350"/>
<dbReference type="Proteomes" id="UP000009168">
    <property type="component" value="Unassembled WGS sequence"/>
</dbReference>
<evidence type="ECO:0000259" key="1">
    <source>
        <dbReference type="Pfam" id="PF00085"/>
    </source>
</evidence>
<feature type="domain" description="Glutaredoxin" evidence="2">
    <location>
        <begin position="359"/>
        <end position="405"/>
    </location>
</feature>
<dbReference type="HOGENOM" id="CLU_026126_12_2_1"/>
<dbReference type="Pfam" id="PF00085">
    <property type="entry name" value="Thioredoxin"/>
    <property type="match status" value="1"/>
</dbReference>
<evidence type="ECO:0000313" key="3">
    <source>
        <dbReference type="EMBL" id="EAR88740.1"/>
    </source>
</evidence>
<dbReference type="STRING" id="312017.Q22UE7"/>
<dbReference type="InterPro" id="IPR002109">
    <property type="entry name" value="Glutaredoxin"/>
</dbReference>
<dbReference type="eggNOG" id="KOG0911">
    <property type="taxonomic scope" value="Eukaryota"/>
</dbReference>
<dbReference type="OMA" id="YKNTIYN"/>